<sequence>MVNHRDTLLVKMQGLYSENRLNCRRKCRCTIIQKSGVTYILLLKCLWKLSRGLYKKQAVCKCNQAK</sequence>
<accession>A0A0A9AB77</accession>
<reference evidence="1" key="1">
    <citation type="submission" date="2014-09" db="EMBL/GenBank/DDBJ databases">
        <authorList>
            <person name="Magalhaes I.L.F."/>
            <person name="Oliveira U."/>
            <person name="Santos F.R."/>
            <person name="Vidigal T.H.D.A."/>
            <person name="Brescovit A.D."/>
            <person name="Santos A.J."/>
        </authorList>
    </citation>
    <scope>NUCLEOTIDE SEQUENCE</scope>
    <source>
        <tissue evidence="1">Shoot tissue taken approximately 20 cm above the soil surface</tissue>
    </source>
</reference>
<name>A0A0A9AB77_ARUDO</name>
<reference evidence="1" key="2">
    <citation type="journal article" date="2015" name="Data Brief">
        <title>Shoot transcriptome of the giant reed, Arundo donax.</title>
        <authorList>
            <person name="Barrero R.A."/>
            <person name="Guerrero F.D."/>
            <person name="Moolhuijzen P."/>
            <person name="Goolsby J.A."/>
            <person name="Tidwell J."/>
            <person name="Bellgard S.E."/>
            <person name="Bellgard M.I."/>
        </authorList>
    </citation>
    <scope>NUCLEOTIDE SEQUENCE</scope>
    <source>
        <tissue evidence="1">Shoot tissue taken approximately 20 cm above the soil surface</tissue>
    </source>
</reference>
<organism evidence="1">
    <name type="scientific">Arundo donax</name>
    <name type="common">Giant reed</name>
    <name type="synonym">Donax arundinaceus</name>
    <dbReference type="NCBI Taxonomy" id="35708"/>
    <lineage>
        <taxon>Eukaryota</taxon>
        <taxon>Viridiplantae</taxon>
        <taxon>Streptophyta</taxon>
        <taxon>Embryophyta</taxon>
        <taxon>Tracheophyta</taxon>
        <taxon>Spermatophyta</taxon>
        <taxon>Magnoliopsida</taxon>
        <taxon>Liliopsida</taxon>
        <taxon>Poales</taxon>
        <taxon>Poaceae</taxon>
        <taxon>PACMAD clade</taxon>
        <taxon>Arundinoideae</taxon>
        <taxon>Arundineae</taxon>
        <taxon>Arundo</taxon>
    </lineage>
</organism>
<protein>
    <submittedName>
        <fullName evidence="1">Uncharacterized protein</fullName>
    </submittedName>
</protein>
<proteinExistence type="predicted"/>
<dbReference type="AlphaFoldDB" id="A0A0A9AB77"/>
<dbReference type="EMBL" id="GBRH01251660">
    <property type="protein sequence ID" value="JAD46235.1"/>
    <property type="molecule type" value="Transcribed_RNA"/>
</dbReference>
<evidence type="ECO:0000313" key="1">
    <source>
        <dbReference type="EMBL" id="JAD46235.1"/>
    </source>
</evidence>